<feature type="transmembrane region" description="Helical" evidence="2">
    <location>
        <begin position="6"/>
        <end position="26"/>
    </location>
</feature>
<gene>
    <name evidence="3" type="ORF">INF37_15175</name>
</gene>
<feature type="transmembrane region" description="Helical" evidence="2">
    <location>
        <begin position="160"/>
        <end position="180"/>
    </location>
</feature>
<dbReference type="Gene3D" id="1.10.287.110">
    <property type="entry name" value="DnaJ domain"/>
    <property type="match status" value="1"/>
</dbReference>
<sequence>MEHLLPIIKVNACALLALPLLAISILTKLLQKALEKVMVFLGVGTALLALGILHAIFDNPGGFFEGVGLFIALMILGGAIISAVVMVLFFFGGIAAAAVTAVVTICMGLLDAVFYLCHRGYSRLYDICKGDFQRIETAESGRNMRFTCVFWYLLTGLNKLIVFLFSLAFPISVLCAVGFLCYVTLRISYAVSTNFGIGILHYLQLFSGLDVVFSVLYVLVVVFSAIVVLISLGIEWGEWGQILKLSTQDHQSYWAAIAERTRNLNETAPLERTFAAGRATQVCRQSMEMLHGLFENLETLHQQVDAAIRVKQDSSLIYEFTSYIELLSQICKQLDHFVGQIPCDHFEHKLIPLIDTAKKKEKTLEREVFSILHHYACTGGTQQGAINFFAGCDSTEAVRKRYRSLCKVYHPDVGGHEETFQQLQTIFYKGIMPSEKVLDFPVDCNTLTGSVNL</sequence>
<dbReference type="SUPFAM" id="SSF46565">
    <property type="entry name" value="Chaperone J-domain"/>
    <property type="match status" value="1"/>
</dbReference>
<feature type="transmembrane region" description="Helical" evidence="2">
    <location>
        <begin position="38"/>
        <end position="57"/>
    </location>
</feature>
<evidence type="ECO:0000313" key="4">
    <source>
        <dbReference type="Proteomes" id="UP000806211"/>
    </source>
</evidence>
<dbReference type="InterPro" id="IPR036869">
    <property type="entry name" value="J_dom_sf"/>
</dbReference>
<proteinExistence type="predicted"/>
<dbReference type="CDD" id="cd06257">
    <property type="entry name" value="DnaJ"/>
    <property type="match status" value="1"/>
</dbReference>
<evidence type="ECO:0000313" key="3">
    <source>
        <dbReference type="EMBL" id="MBE5057316.1"/>
    </source>
</evidence>
<feature type="transmembrane region" description="Helical" evidence="2">
    <location>
        <begin position="187"/>
        <end position="205"/>
    </location>
</feature>
<evidence type="ECO:0000256" key="1">
    <source>
        <dbReference type="ARBA" id="ARBA00022705"/>
    </source>
</evidence>
<keyword evidence="2" id="KW-0472">Membrane</keyword>
<dbReference type="EMBL" id="JADCKF010000020">
    <property type="protein sequence ID" value="MBE5057316.1"/>
    <property type="molecule type" value="Genomic_DNA"/>
</dbReference>
<feature type="transmembrane region" description="Helical" evidence="2">
    <location>
        <begin position="69"/>
        <end position="91"/>
    </location>
</feature>
<protein>
    <submittedName>
        <fullName evidence="3">J domain-containing protein</fullName>
    </submittedName>
</protein>
<name>A0ABR9RF41_9FIRM</name>
<keyword evidence="1" id="KW-0235">DNA replication</keyword>
<dbReference type="InterPro" id="IPR001623">
    <property type="entry name" value="DnaJ_domain"/>
</dbReference>
<dbReference type="RefSeq" id="WP_193539323.1">
    <property type="nucleotide sequence ID" value="NZ_JADCKF010000020.1"/>
</dbReference>
<keyword evidence="2" id="KW-1133">Transmembrane helix</keyword>
<dbReference type="Proteomes" id="UP000806211">
    <property type="component" value="Unassembled WGS sequence"/>
</dbReference>
<reference evidence="3 4" key="1">
    <citation type="submission" date="2020-10" db="EMBL/GenBank/DDBJ databases">
        <title>ChiBAC.</title>
        <authorList>
            <person name="Zenner C."/>
            <person name="Hitch T.C.A."/>
            <person name="Clavel T."/>
        </authorList>
    </citation>
    <scope>NUCLEOTIDE SEQUENCE [LARGE SCALE GENOMIC DNA]</scope>
    <source>
        <strain evidence="3 4">DSM 107456</strain>
    </source>
</reference>
<evidence type="ECO:0000256" key="2">
    <source>
        <dbReference type="SAM" id="Phobius"/>
    </source>
</evidence>
<accession>A0ABR9RF41</accession>
<feature type="transmembrane region" description="Helical" evidence="2">
    <location>
        <begin position="211"/>
        <end position="234"/>
    </location>
</feature>
<feature type="transmembrane region" description="Helical" evidence="2">
    <location>
        <begin position="98"/>
        <end position="116"/>
    </location>
</feature>
<comment type="caution">
    <text evidence="3">The sequence shown here is derived from an EMBL/GenBank/DDBJ whole genome shotgun (WGS) entry which is preliminary data.</text>
</comment>
<keyword evidence="2" id="KW-0812">Transmembrane</keyword>
<keyword evidence="4" id="KW-1185">Reference proteome</keyword>
<organism evidence="3 4">
    <name type="scientific">Pseudoflavonifractor gallinarum</name>
    <dbReference type="NCBI Taxonomy" id="2779352"/>
    <lineage>
        <taxon>Bacteria</taxon>
        <taxon>Bacillati</taxon>
        <taxon>Bacillota</taxon>
        <taxon>Clostridia</taxon>
        <taxon>Eubacteriales</taxon>
        <taxon>Oscillospiraceae</taxon>
        <taxon>Pseudoflavonifractor</taxon>
    </lineage>
</organism>